<keyword evidence="2" id="KW-1185">Reference proteome</keyword>
<dbReference type="AlphaFoldDB" id="L2GT78"/>
<dbReference type="EMBL" id="GL877440">
    <property type="protein sequence ID" value="ELA46577.1"/>
    <property type="molecule type" value="Genomic_DNA"/>
</dbReference>
<sequence length="490" mass="56754">MLFNLYGYVEASLKYILVFKNEQDKDFLIVENPADIGMSGLLRIHEEKKTMQSLPHEIKSTRFLGRDMINKRFDYDDKYHYSHIAGIKRISYGTYHDVIKENPDIEFEVINVIISILSYQKIMKLSQKSGYNEDVPTFDTDEICALVESLSFFDEYRRGAIACAVCMHLLNNPELLQEMKNYNHDPNNGQYNKSTMLLSKYIFGSSDIATQLRKSIKSYVVFMLKDGNGNRAEIYGKSKVRGYYYRTIDSHKFTLAFLFDKLNIYYKMLLNNKEILDGEFNDINSDSSYTVSIYDLKSSFDHKNETLMRTLEAVTTSKFLTGTNVDSLTLKFHGIRTNVDLSCLNNIKAPVTVISKYCSDDLIQSIPEHVKVAIFITENILDDAFNNIVKNVVKFEFLSLEIRENIVFPDHIESIEIFSCNAHKDVTLMINEKCEHVSIIYTIVKVMLPGIMECDLRPGITPRNPCFKYRMKKKMKRDGLYYEVPTLIVQ</sequence>
<dbReference type="HOGENOM" id="CLU_572648_0_0_1"/>
<protein>
    <submittedName>
        <fullName evidence="1">Uncharacterized protein</fullName>
    </submittedName>
</protein>
<accession>L2GT78</accession>
<organism evidence="1 2">
    <name type="scientific">Vavraia culicis (isolate floridensis)</name>
    <name type="common">Microsporidian parasite</name>
    <dbReference type="NCBI Taxonomy" id="948595"/>
    <lineage>
        <taxon>Eukaryota</taxon>
        <taxon>Fungi</taxon>
        <taxon>Fungi incertae sedis</taxon>
        <taxon>Microsporidia</taxon>
        <taxon>Pleistophoridae</taxon>
        <taxon>Vavraia</taxon>
    </lineage>
</organism>
<dbReference type="OMA" id="YEPREAI"/>
<proteinExistence type="predicted"/>
<dbReference type="RefSeq" id="XP_008074969.1">
    <property type="nucleotide sequence ID" value="XM_008076778.1"/>
</dbReference>
<name>L2GT78_VAVCU</name>
<dbReference type="Proteomes" id="UP000011081">
    <property type="component" value="Unassembled WGS sequence"/>
</dbReference>
<gene>
    <name evidence="1" type="ORF">VCUG_01955</name>
</gene>
<reference evidence="2" key="1">
    <citation type="submission" date="2011-03" db="EMBL/GenBank/DDBJ databases">
        <title>The genome sequence of Vavraia culicis strain floridensis.</title>
        <authorList>
            <consortium name="The Broad Institute Genome Sequencing Platform"/>
            <person name="Cuomo C."/>
            <person name="Becnel J."/>
            <person name="Sanscrainte N."/>
            <person name="Young S.K."/>
            <person name="Zeng Q."/>
            <person name="Gargeya S."/>
            <person name="Fitzgerald M."/>
            <person name="Haas B."/>
            <person name="Abouelleil A."/>
            <person name="Alvarado L."/>
            <person name="Arachchi H.M."/>
            <person name="Berlin A."/>
            <person name="Chapman S.B."/>
            <person name="Gearin G."/>
            <person name="Goldberg J."/>
            <person name="Griggs A."/>
            <person name="Gujja S."/>
            <person name="Hansen M."/>
            <person name="Heiman D."/>
            <person name="Howarth C."/>
            <person name="Larimer J."/>
            <person name="Lui A."/>
            <person name="MacDonald P.J.P."/>
            <person name="McCowen C."/>
            <person name="Montmayeur A."/>
            <person name="Murphy C."/>
            <person name="Neiman D."/>
            <person name="Pearson M."/>
            <person name="Priest M."/>
            <person name="Roberts A."/>
            <person name="Saif S."/>
            <person name="Shea T."/>
            <person name="Sisk P."/>
            <person name="Stolte C."/>
            <person name="Sykes S."/>
            <person name="Wortman J."/>
            <person name="Nusbaum C."/>
            <person name="Birren B."/>
        </authorList>
    </citation>
    <scope>NUCLEOTIDE SEQUENCE [LARGE SCALE GENOMIC DNA]</scope>
    <source>
        <strain evidence="2">floridensis</strain>
    </source>
</reference>
<dbReference type="VEuPathDB" id="MicrosporidiaDB:VCUG_01955"/>
<dbReference type="GeneID" id="19879824"/>
<dbReference type="InParanoid" id="L2GT78"/>
<evidence type="ECO:0000313" key="2">
    <source>
        <dbReference type="Proteomes" id="UP000011081"/>
    </source>
</evidence>
<evidence type="ECO:0000313" key="1">
    <source>
        <dbReference type="EMBL" id="ELA46577.1"/>
    </source>
</evidence>
<dbReference type="OrthoDB" id="10310821at2759"/>